<dbReference type="GO" id="GO:0016020">
    <property type="term" value="C:membrane"/>
    <property type="evidence" value="ECO:0007669"/>
    <property type="project" value="InterPro"/>
</dbReference>
<dbReference type="SUPFAM" id="SSF103481">
    <property type="entry name" value="Multidrug resistance efflux transporter EmrE"/>
    <property type="match status" value="1"/>
</dbReference>
<proteinExistence type="predicted"/>
<gene>
    <name evidence="3" type="ORF">AZ78_3606</name>
</gene>
<feature type="transmembrane region" description="Helical" evidence="1">
    <location>
        <begin position="128"/>
        <end position="146"/>
    </location>
</feature>
<organism evidence="3 4">
    <name type="scientific">Lysobacter capsici AZ78</name>
    <dbReference type="NCBI Taxonomy" id="1444315"/>
    <lineage>
        <taxon>Bacteria</taxon>
        <taxon>Pseudomonadati</taxon>
        <taxon>Pseudomonadota</taxon>
        <taxon>Gammaproteobacteria</taxon>
        <taxon>Lysobacterales</taxon>
        <taxon>Lysobacteraceae</taxon>
        <taxon>Lysobacter</taxon>
    </lineage>
</organism>
<evidence type="ECO:0000313" key="3">
    <source>
        <dbReference type="EMBL" id="KWS06052.1"/>
    </source>
</evidence>
<dbReference type="PANTHER" id="PTHR22911:SF137">
    <property type="entry name" value="SOLUTE CARRIER FAMILY 35 MEMBER G2-RELATED"/>
    <property type="match status" value="1"/>
</dbReference>
<comment type="caution">
    <text evidence="3">The sequence shown here is derived from an EMBL/GenBank/DDBJ whole genome shotgun (WGS) entry which is preliminary data.</text>
</comment>
<keyword evidence="4" id="KW-1185">Reference proteome</keyword>
<dbReference type="AlphaFoldDB" id="A0A120AHE8"/>
<dbReference type="PANTHER" id="PTHR22911">
    <property type="entry name" value="ACYL-MALONYL CONDENSING ENZYME-RELATED"/>
    <property type="match status" value="1"/>
</dbReference>
<evidence type="ECO:0000313" key="4">
    <source>
        <dbReference type="Proteomes" id="UP000023435"/>
    </source>
</evidence>
<keyword evidence="1" id="KW-0812">Transmembrane</keyword>
<name>A0A120AHE8_9GAMM</name>
<evidence type="ECO:0000259" key="2">
    <source>
        <dbReference type="Pfam" id="PF00892"/>
    </source>
</evidence>
<feature type="domain" description="EamA" evidence="2">
    <location>
        <begin position="11"/>
        <end position="145"/>
    </location>
</feature>
<feature type="transmembrane region" description="Helical" evidence="1">
    <location>
        <begin position="73"/>
        <end position="91"/>
    </location>
</feature>
<keyword evidence="1" id="KW-0472">Membrane</keyword>
<dbReference type="Gene3D" id="1.10.3730.20">
    <property type="match status" value="1"/>
</dbReference>
<feature type="transmembrane region" description="Helical" evidence="1">
    <location>
        <begin position="12"/>
        <end position="31"/>
    </location>
</feature>
<feature type="transmembrane region" description="Helical" evidence="1">
    <location>
        <begin position="43"/>
        <end position="61"/>
    </location>
</feature>
<dbReference type="Pfam" id="PF00892">
    <property type="entry name" value="EamA"/>
    <property type="match status" value="1"/>
</dbReference>
<dbReference type="InterPro" id="IPR000620">
    <property type="entry name" value="EamA_dom"/>
</dbReference>
<dbReference type="RefSeq" id="WP_051547262.1">
    <property type="nucleotide sequence ID" value="NZ_JAJA02000001.1"/>
</dbReference>
<dbReference type="Proteomes" id="UP000023435">
    <property type="component" value="Unassembled WGS sequence"/>
</dbReference>
<evidence type="ECO:0000256" key="1">
    <source>
        <dbReference type="SAM" id="Phobius"/>
    </source>
</evidence>
<keyword evidence="1" id="KW-1133">Transmembrane helix</keyword>
<dbReference type="FunFam" id="1.10.3730.20:FF:000009">
    <property type="entry name" value="EamA family transporter"/>
    <property type="match status" value="1"/>
</dbReference>
<dbReference type="InterPro" id="IPR037185">
    <property type="entry name" value="EmrE-like"/>
</dbReference>
<reference evidence="3 4" key="1">
    <citation type="journal article" date="2014" name="Genome Announc.">
        <title>Draft Genome Sequence of Lysobacter capsici AZ78, a Bacterium Antagonistic to Plant-Pathogenic Oomycetes.</title>
        <authorList>
            <person name="Puopolo G."/>
            <person name="Sonego P."/>
            <person name="Engelen K."/>
            <person name="Pertot I."/>
        </authorList>
    </citation>
    <scope>NUCLEOTIDE SEQUENCE [LARGE SCALE GENOMIC DNA]</scope>
    <source>
        <strain evidence="3 4">AZ78</strain>
    </source>
</reference>
<feature type="transmembrane region" description="Helical" evidence="1">
    <location>
        <begin position="103"/>
        <end position="122"/>
    </location>
</feature>
<dbReference type="OrthoDB" id="9806718at2"/>
<dbReference type="EMBL" id="JAJA02000001">
    <property type="protein sequence ID" value="KWS06052.1"/>
    <property type="molecule type" value="Genomic_DNA"/>
</dbReference>
<sequence length="148" mass="15774">MNPVASPFPAWALWALLSAVFAAMTAVLAKVGVQGVSADYATLVRTVVIVIALALLVPLSGQWVDPRTLPSRSLLFLILSGLATGASWLCYYRALKLGDVAQVVPVDKLSVVLAALFAVSFLGERPSAREWLGLLMVGSGVLVLVWRR</sequence>
<accession>A0A120AHE8</accession>
<protein>
    <recommendedName>
        <fullName evidence="2">EamA domain-containing protein</fullName>
    </recommendedName>
</protein>